<sequence>MKSVPFSVLLHIGIIAPLAITAFYVNGTCVVHDAIAFKTSRACTSVNSVWFFYLWLSTKQLHDRKAKIATFFQQQSKSSERLQRSPTTYEDIIDKGTVCLSNHEKN</sequence>
<dbReference type="VEuPathDB" id="VectorBase:ACUA005863"/>
<dbReference type="EMBL" id="AXCM01000133">
    <property type="status" value="NOT_ANNOTATED_CDS"/>
    <property type="molecule type" value="Genomic_DNA"/>
</dbReference>
<protein>
    <submittedName>
        <fullName evidence="1">Uncharacterized protein</fullName>
    </submittedName>
</protein>
<accession>A0A182LZP8</accession>
<proteinExistence type="predicted"/>
<evidence type="ECO:0000313" key="1">
    <source>
        <dbReference type="EnsemblMetazoa" id="ACUA005863-PA"/>
    </source>
</evidence>
<dbReference type="Proteomes" id="UP000075883">
    <property type="component" value="Unassembled WGS sequence"/>
</dbReference>
<organism evidence="1 2">
    <name type="scientific">Anopheles culicifacies</name>
    <dbReference type="NCBI Taxonomy" id="139723"/>
    <lineage>
        <taxon>Eukaryota</taxon>
        <taxon>Metazoa</taxon>
        <taxon>Ecdysozoa</taxon>
        <taxon>Arthropoda</taxon>
        <taxon>Hexapoda</taxon>
        <taxon>Insecta</taxon>
        <taxon>Pterygota</taxon>
        <taxon>Neoptera</taxon>
        <taxon>Endopterygota</taxon>
        <taxon>Diptera</taxon>
        <taxon>Nematocera</taxon>
        <taxon>Culicoidea</taxon>
        <taxon>Culicidae</taxon>
        <taxon>Anophelinae</taxon>
        <taxon>Anopheles</taxon>
        <taxon>culicifacies species complex</taxon>
    </lineage>
</organism>
<keyword evidence="2" id="KW-1185">Reference proteome</keyword>
<evidence type="ECO:0000313" key="2">
    <source>
        <dbReference type="Proteomes" id="UP000075883"/>
    </source>
</evidence>
<reference evidence="2" key="1">
    <citation type="submission" date="2013-09" db="EMBL/GenBank/DDBJ databases">
        <title>The Genome Sequence of Anopheles culicifacies species A.</title>
        <authorList>
            <consortium name="The Broad Institute Genomics Platform"/>
            <person name="Neafsey D.E."/>
            <person name="Besansky N."/>
            <person name="Howell P."/>
            <person name="Walton C."/>
            <person name="Young S.K."/>
            <person name="Zeng Q."/>
            <person name="Gargeya S."/>
            <person name="Fitzgerald M."/>
            <person name="Haas B."/>
            <person name="Abouelleil A."/>
            <person name="Allen A.W."/>
            <person name="Alvarado L."/>
            <person name="Arachchi H.M."/>
            <person name="Berlin A.M."/>
            <person name="Chapman S.B."/>
            <person name="Gainer-Dewar J."/>
            <person name="Goldberg J."/>
            <person name="Griggs A."/>
            <person name="Gujja S."/>
            <person name="Hansen M."/>
            <person name="Howarth C."/>
            <person name="Imamovic A."/>
            <person name="Ireland A."/>
            <person name="Larimer J."/>
            <person name="McCowan C."/>
            <person name="Murphy C."/>
            <person name="Pearson M."/>
            <person name="Poon T.W."/>
            <person name="Priest M."/>
            <person name="Roberts A."/>
            <person name="Saif S."/>
            <person name="Shea T."/>
            <person name="Sisk P."/>
            <person name="Sykes S."/>
            <person name="Wortman J."/>
            <person name="Nusbaum C."/>
            <person name="Birren B."/>
        </authorList>
    </citation>
    <scope>NUCLEOTIDE SEQUENCE [LARGE SCALE GENOMIC DNA]</scope>
    <source>
        <strain evidence="2">A-37</strain>
    </source>
</reference>
<name>A0A182LZP8_9DIPT</name>
<reference evidence="1" key="2">
    <citation type="submission" date="2020-05" db="UniProtKB">
        <authorList>
            <consortium name="EnsemblMetazoa"/>
        </authorList>
    </citation>
    <scope>IDENTIFICATION</scope>
    <source>
        <strain evidence="1">A-37</strain>
    </source>
</reference>
<dbReference type="EnsemblMetazoa" id="ACUA005863-RA">
    <property type="protein sequence ID" value="ACUA005863-PA"/>
    <property type="gene ID" value="ACUA005863"/>
</dbReference>
<dbReference type="AlphaFoldDB" id="A0A182LZP8"/>